<evidence type="ECO:0000313" key="4">
    <source>
        <dbReference type="EMBL" id="KAK4249714.1"/>
    </source>
</evidence>
<keyword evidence="3" id="KW-0812">Transmembrane</keyword>
<evidence type="ECO:0000313" key="5">
    <source>
        <dbReference type="Proteomes" id="UP001303647"/>
    </source>
</evidence>
<protein>
    <submittedName>
        <fullName evidence="4">Uncharacterized protein</fullName>
    </submittedName>
</protein>
<gene>
    <name evidence="4" type="ORF">C7999DRAFT_12464</name>
</gene>
<feature type="transmembrane region" description="Helical" evidence="3">
    <location>
        <begin position="355"/>
        <end position="374"/>
    </location>
</feature>
<feature type="coiled-coil region" evidence="1">
    <location>
        <begin position="224"/>
        <end position="258"/>
    </location>
</feature>
<feature type="compositionally biased region" description="Basic and acidic residues" evidence="2">
    <location>
        <begin position="1"/>
        <end position="10"/>
    </location>
</feature>
<proteinExistence type="predicted"/>
<feature type="region of interest" description="Disordered" evidence="2">
    <location>
        <begin position="260"/>
        <end position="281"/>
    </location>
</feature>
<keyword evidence="1" id="KW-0175">Coiled coil</keyword>
<evidence type="ECO:0000256" key="1">
    <source>
        <dbReference type="SAM" id="Coils"/>
    </source>
</evidence>
<organism evidence="4 5">
    <name type="scientific">Corynascus novoguineensis</name>
    <dbReference type="NCBI Taxonomy" id="1126955"/>
    <lineage>
        <taxon>Eukaryota</taxon>
        <taxon>Fungi</taxon>
        <taxon>Dikarya</taxon>
        <taxon>Ascomycota</taxon>
        <taxon>Pezizomycotina</taxon>
        <taxon>Sordariomycetes</taxon>
        <taxon>Sordariomycetidae</taxon>
        <taxon>Sordariales</taxon>
        <taxon>Chaetomiaceae</taxon>
        <taxon>Corynascus</taxon>
    </lineage>
</organism>
<dbReference type="EMBL" id="MU857620">
    <property type="protein sequence ID" value="KAK4249714.1"/>
    <property type="molecule type" value="Genomic_DNA"/>
</dbReference>
<keyword evidence="5" id="KW-1185">Reference proteome</keyword>
<evidence type="ECO:0000256" key="2">
    <source>
        <dbReference type="SAM" id="MobiDB-lite"/>
    </source>
</evidence>
<sequence>MRRSTQRDGKPQGVPSSHHTENKCPSSSRPQESPHRQQSPSAFPHTMSAAAPSQVAIAKDRPAPLFLRLSDHDARFTPFSGDGAQRPGDLWADSMIRDQIVRCQAIRGKALSDADKDVIRAYYAEMSQRRAPREDPEPSTVYSADELAAWGGSNSGGGSNSSNESNRTRSSRGYDGRWVPPAAASPGLWVPPSATTGNSNNNNNNNKHDAEIASMVRALGDELLDTACKNIGDLMREKQMAEDKFKTLTKELQTVKSQLAKGNGTEPPLGASISGSDPPQAVRCPHPLPVPRQPQHIQSGWINVYLVMLAITLWVWLVTEAMLHSKRLSDGTGPFINGGYNGLGSVVIFGTWKKFILFNAASTYLGVVAVLRALRM</sequence>
<reference evidence="4" key="2">
    <citation type="submission" date="2023-05" db="EMBL/GenBank/DDBJ databases">
        <authorList>
            <consortium name="Lawrence Berkeley National Laboratory"/>
            <person name="Steindorff A."/>
            <person name="Hensen N."/>
            <person name="Bonometti L."/>
            <person name="Westerberg I."/>
            <person name="Brannstrom I.O."/>
            <person name="Guillou S."/>
            <person name="Cros-Aarteil S."/>
            <person name="Calhoun S."/>
            <person name="Haridas S."/>
            <person name="Kuo A."/>
            <person name="Mondo S."/>
            <person name="Pangilinan J."/>
            <person name="Riley R."/>
            <person name="Labutti K."/>
            <person name="Andreopoulos B."/>
            <person name="Lipzen A."/>
            <person name="Chen C."/>
            <person name="Yanf M."/>
            <person name="Daum C."/>
            <person name="Ng V."/>
            <person name="Clum A."/>
            <person name="Ohm R."/>
            <person name="Martin F."/>
            <person name="Silar P."/>
            <person name="Natvig D."/>
            <person name="Lalanne C."/>
            <person name="Gautier V."/>
            <person name="Ament-Velasquez S.L."/>
            <person name="Kruys A."/>
            <person name="Hutchinson M.I."/>
            <person name="Powell A.J."/>
            <person name="Barry K."/>
            <person name="Miller A.N."/>
            <person name="Grigoriev I.V."/>
            <person name="Debuchy R."/>
            <person name="Gladieux P."/>
            <person name="Thoren M.H."/>
            <person name="Johannesson H."/>
        </authorList>
    </citation>
    <scope>NUCLEOTIDE SEQUENCE</scope>
    <source>
        <strain evidence="4">CBS 359.72</strain>
    </source>
</reference>
<keyword evidence="3" id="KW-0472">Membrane</keyword>
<dbReference type="Proteomes" id="UP001303647">
    <property type="component" value="Unassembled WGS sequence"/>
</dbReference>
<feature type="transmembrane region" description="Helical" evidence="3">
    <location>
        <begin position="301"/>
        <end position="319"/>
    </location>
</feature>
<evidence type="ECO:0000256" key="3">
    <source>
        <dbReference type="SAM" id="Phobius"/>
    </source>
</evidence>
<dbReference type="AlphaFoldDB" id="A0AAN7CWS1"/>
<keyword evidence="3" id="KW-1133">Transmembrane helix</keyword>
<feature type="compositionally biased region" description="Polar residues" evidence="2">
    <location>
        <begin position="23"/>
        <end position="41"/>
    </location>
</feature>
<feature type="region of interest" description="Disordered" evidence="2">
    <location>
        <begin position="1"/>
        <end position="53"/>
    </location>
</feature>
<reference evidence="4" key="1">
    <citation type="journal article" date="2023" name="Mol. Phylogenet. Evol.">
        <title>Genome-scale phylogeny and comparative genomics of the fungal order Sordariales.</title>
        <authorList>
            <person name="Hensen N."/>
            <person name="Bonometti L."/>
            <person name="Westerberg I."/>
            <person name="Brannstrom I.O."/>
            <person name="Guillou S."/>
            <person name="Cros-Aarteil S."/>
            <person name="Calhoun S."/>
            <person name="Haridas S."/>
            <person name="Kuo A."/>
            <person name="Mondo S."/>
            <person name="Pangilinan J."/>
            <person name="Riley R."/>
            <person name="LaButti K."/>
            <person name="Andreopoulos B."/>
            <person name="Lipzen A."/>
            <person name="Chen C."/>
            <person name="Yan M."/>
            <person name="Daum C."/>
            <person name="Ng V."/>
            <person name="Clum A."/>
            <person name="Steindorff A."/>
            <person name="Ohm R.A."/>
            <person name="Martin F."/>
            <person name="Silar P."/>
            <person name="Natvig D.O."/>
            <person name="Lalanne C."/>
            <person name="Gautier V."/>
            <person name="Ament-Velasquez S.L."/>
            <person name="Kruys A."/>
            <person name="Hutchinson M.I."/>
            <person name="Powell A.J."/>
            <person name="Barry K."/>
            <person name="Miller A.N."/>
            <person name="Grigoriev I.V."/>
            <person name="Debuchy R."/>
            <person name="Gladieux P."/>
            <person name="Hiltunen Thoren M."/>
            <person name="Johannesson H."/>
        </authorList>
    </citation>
    <scope>NUCLEOTIDE SEQUENCE</scope>
    <source>
        <strain evidence="4">CBS 359.72</strain>
    </source>
</reference>
<name>A0AAN7CWS1_9PEZI</name>
<feature type="region of interest" description="Disordered" evidence="2">
    <location>
        <begin position="148"/>
        <end position="207"/>
    </location>
</feature>
<comment type="caution">
    <text evidence="4">The sequence shown here is derived from an EMBL/GenBank/DDBJ whole genome shotgun (WGS) entry which is preliminary data.</text>
</comment>
<accession>A0AAN7CWS1</accession>